<keyword evidence="2" id="KW-0732">Signal</keyword>
<evidence type="ECO:0000256" key="1">
    <source>
        <dbReference type="SAM" id="MobiDB-lite"/>
    </source>
</evidence>
<protein>
    <submittedName>
        <fullName evidence="4">Cysteine-rich secretory protein family protein</fullName>
    </submittedName>
</protein>
<dbReference type="RefSeq" id="WP_093107132.1">
    <property type="nucleotide sequence ID" value="NZ_FNOS01000004.1"/>
</dbReference>
<dbReference type="PANTHER" id="PTHR31157:SF1">
    <property type="entry name" value="SCP DOMAIN-CONTAINING PROTEIN"/>
    <property type="match status" value="1"/>
</dbReference>
<keyword evidence="5" id="KW-1185">Reference proteome</keyword>
<dbReference type="PANTHER" id="PTHR31157">
    <property type="entry name" value="SCP DOMAIN-CONTAINING PROTEIN"/>
    <property type="match status" value="1"/>
</dbReference>
<dbReference type="EMBL" id="FNOS01000004">
    <property type="protein sequence ID" value="SDX94718.1"/>
    <property type="molecule type" value="Genomic_DNA"/>
</dbReference>
<feature type="compositionally biased region" description="Polar residues" evidence="1">
    <location>
        <begin position="65"/>
        <end position="74"/>
    </location>
</feature>
<dbReference type="InterPro" id="IPR014044">
    <property type="entry name" value="CAP_dom"/>
</dbReference>
<proteinExistence type="predicted"/>
<dbReference type="CDD" id="cd05379">
    <property type="entry name" value="CAP_bacterial"/>
    <property type="match status" value="1"/>
</dbReference>
<evidence type="ECO:0000259" key="3">
    <source>
        <dbReference type="Pfam" id="PF00188"/>
    </source>
</evidence>
<gene>
    <name evidence="4" type="ORF">SAMN04488081_1689</name>
</gene>
<name>A0A1H3FWH8_9BACI</name>
<comment type="caution">
    <text evidence="4">The sequence shown here is derived from an EMBL/GenBank/DDBJ whole genome shotgun (WGS) entry which is preliminary data.</text>
</comment>
<dbReference type="Pfam" id="PF00188">
    <property type="entry name" value="CAP"/>
    <property type="match status" value="1"/>
</dbReference>
<dbReference type="InterPro" id="IPR035940">
    <property type="entry name" value="CAP_sf"/>
</dbReference>
<sequence length="326" mass="36177">MKKAVALLALLFLGTWVVTTLDSEWDTVKKEMDSFMEKFENWESGQVIDSAPVSPGEEEEKVTSGKESSATAGEQTVQSIYGTPWMLKGTTSGNFSFANKDSTGRYLGKEGESYDGITIGQESSTAEKAWGEPADAVRRGMTSVRSPAENYDVYERNNKEVTVFYDRHEGDVIKSIYIVPKTVTTNMNSYYANEQDWVGKDQAEVMFGLINRDRTARGLEPLSWREELVPVAEAHSTDMTERDYFSHTNPEGQGPADRAREAGVSFRIIGENLAYGQSNAVYAHEGLMDSKGHRDNILNPAYEEVGIGVAVDDKGAPYFTVLFYKG</sequence>
<dbReference type="SUPFAM" id="SSF55797">
    <property type="entry name" value="PR-1-like"/>
    <property type="match status" value="1"/>
</dbReference>
<accession>A0A1H3FWH8</accession>
<dbReference type="Gene3D" id="3.40.33.10">
    <property type="entry name" value="CAP"/>
    <property type="match status" value="1"/>
</dbReference>
<dbReference type="Proteomes" id="UP000198647">
    <property type="component" value="Unassembled WGS sequence"/>
</dbReference>
<feature type="domain" description="SCP" evidence="3">
    <location>
        <begin position="208"/>
        <end position="321"/>
    </location>
</feature>
<evidence type="ECO:0000256" key="2">
    <source>
        <dbReference type="SAM" id="SignalP"/>
    </source>
</evidence>
<evidence type="ECO:0000313" key="4">
    <source>
        <dbReference type="EMBL" id="SDX94718.1"/>
    </source>
</evidence>
<feature type="chain" id="PRO_5047432759" evidence="2">
    <location>
        <begin position="21"/>
        <end position="326"/>
    </location>
</feature>
<feature type="region of interest" description="Disordered" evidence="1">
    <location>
        <begin position="48"/>
        <end position="74"/>
    </location>
</feature>
<feature type="signal peptide" evidence="2">
    <location>
        <begin position="1"/>
        <end position="20"/>
    </location>
</feature>
<evidence type="ECO:0000313" key="5">
    <source>
        <dbReference type="Proteomes" id="UP000198647"/>
    </source>
</evidence>
<reference evidence="4 5" key="1">
    <citation type="submission" date="2016-10" db="EMBL/GenBank/DDBJ databases">
        <authorList>
            <person name="Varghese N."/>
            <person name="Submissions S."/>
        </authorList>
    </citation>
    <scope>NUCLEOTIDE SEQUENCE [LARGE SCALE GENOMIC DNA]</scope>
    <source>
        <strain evidence="4 5">DSM 20748</strain>
    </source>
</reference>
<organism evidence="4 5">
    <name type="scientific">Salimicrobium album</name>
    <dbReference type="NCBI Taxonomy" id="50717"/>
    <lineage>
        <taxon>Bacteria</taxon>
        <taxon>Bacillati</taxon>
        <taxon>Bacillota</taxon>
        <taxon>Bacilli</taxon>
        <taxon>Bacillales</taxon>
        <taxon>Bacillaceae</taxon>
        <taxon>Salimicrobium</taxon>
    </lineage>
</organism>